<dbReference type="EMBL" id="CAXHTA020000008">
    <property type="protein sequence ID" value="CAL5223201.1"/>
    <property type="molecule type" value="Genomic_DNA"/>
</dbReference>
<proteinExistence type="inferred from homology"/>
<organism evidence="2 3">
    <name type="scientific">Coccomyxa viridis</name>
    <dbReference type="NCBI Taxonomy" id="1274662"/>
    <lineage>
        <taxon>Eukaryota</taxon>
        <taxon>Viridiplantae</taxon>
        <taxon>Chlorophyta</taxon>
        <taxon>core chlorophytes</taxon>
        <taxon>Trebouxiophyceae</taxon>
        <taxon>Trebouxiophyceae incertae sedis</taxon>
        <taxon>Coccomyxaceae</taxon>
        <taxon>Coccomyxa</taxon>
    </lineage>
</organism>
<keyword evidence="3" id="KW-1185">Reference proteome</keyword>
<sequence>MPPKEKQVIDLNTLDPEQLSMLKEQFQEELNGLMRSTVALQKAAGEFGASGQAVEALHDQKEGQPIMLPLTSSVYVNGTLASKESVLIDIGTGYYIEKSVDEGVDYCRRKVQFLKEQIDKFGLLMRDKQGILTEIEGALGRTMQHAQSSSP</sequence>
<dbReference type="InterPro" id="IPR009053">
    <property type="entry name" value="Prefoldin"/>
</dbReference>
<dbReference type="Proteomes" id="UP001497392">
    <property type="component" value="Unassembled WGS sequence"/>
</dbReference>
<evidence type="ECO:0000256" key="1">
    <source>
        <dbReference type="ARBA" id="ARBA00010048"/>
    </source>
</evidence>
<comment type="caution">
    <text evidence="2">The sequence shown here is derived from an EMBL/GenBank/DDBJ whole genome shotgun (WGS) entry which is preliminary data.</text>
</comment>
<dbReference type="PANTHER" id="PTHR12674">
    <property type="entry name" value="PREFOLDIN SUBUNIT 5"/>
    <property type="match status" value="1"/>
</dbReference>
<protein>
    <submittedName>
        <fullName evidence="2">G5676 protein</fullName>
    </submittedName>
</protein>
<accession>A0ABP1FTG3</accession>
<gene>
    <name evidence="2" type="primary">g5676</name>
    <name evidence="2" type="ORF">VP750_LOCUS4860</name>
</gene>
<reference evidence="2 3" key="1">
    <citation type="submission" date="2024-06" db="EMBL/GenBank/DDBJ databases">
        <authorList>
            <person name="Kraege A."/>
            <person name="Thomma B."/>
        </authorList>
    </citation>
    <scope>NUCLEOTIDE SEQUENCE [LARGE SCALE GENOMIC DNA]</scope>
</reference>
<name>A0ABP1FTG3_9CHLO</name>
<dbReference type="Gene3D" id="1.10.287.370">
    <property type="match status" value="1"/>
</dbReference>
<dbReference type="Pfam" id="PF02996">
    <property type="entry name" value="Prefoldin"/>
    <property type="match status" value="1"/>
</dbReference>
<dbReference type="PANTHER" id="PTHR12674:SF2">
    <property type="entry name" value="PREFOLDIN SUBUNIT 5"/>
    <property type="match status" value="1"/>
</dbReference>
<dbReference type="NCBIfam" id="TIGR00293">
    <property type="entry name" value="prefoldin subunit alpha"/>
    <property type="match status" value="1"/>
</dbReference>
<dbReference type="InterPro" id="IPR011599">
    <property type="entry name" value="PFD_alpha_archaea"/>
</dbReference>
<dbReference type="SUPFAM" id="SSF46579">
    <property type="entry name" value="Prefoldin"/>
    <property type="match status" value="1"/>
</dbReference>
<dbReference type="CDD" id="cd23157">
    <property type="entry name" value="Prefoldin_5"/>
    <property type="match status" value="1"/>
</dbReference>
<comment type="similarity">
    <text evidence="1">Belongs to the prefoldin subunit alpha family.</text>
</comment>
<evidence type="ECO:0000313" key="3">
    <source>
        <dbReference type="Proteomes" id="UP001497392"/>
    </source>
</evidence>
<dbReference type="InterPro" id="IPR004127">
    <property type="entry name" value="Prefoldin_subunit_alpha"/>
</dbReference>
<evidence type="ECO:0000313" key="2">
    <source>
        <dbReference type="EMBL" id="CAL5223201.1"/>
    </source>
</evidence>